<dbReference type="Proteomes" id="UP000503447">
    <property type="component" value="Chromosome"/>
</dbReference>
<evidence type="ECO:0000313" key="2">
    <source>
        <dbReference type="Proteomes" id="UP000503447"/>
    </source>
</evidence>
<dbReference type="KEGG" id="ftj:FTUN_2059"/>
<proteinExistence type="predicted"/>
<name>A0A6M5YKN9_9BACT</name>
<evidence type="ECO:0000313" key="1">
    <source>
        <dbReference type="EMBL" id="QJW94538.1"/>
    </source>
</evidence>
<dbReference type="AlphaFoldDB" id="A0A6M5YKN9"/>
<accession>A0A6M5YKN9</accession>
<protein>
    <submittedName>
        <fullName evidence="1">Uncharacterized protein</fullName>
    </submittedName>
</protein>
<sequence length="40" mass="4312">MSDFAAGLKRSLARAWAPLEQLEVVLRTEDAAETARGAIP</sequence>
<organism evidence="1 2">
    <name type="scientific">Frigoriglobus tundricola</name>
    <dbReference type="NCBI Taxonomy" id="2774151"/>
    <lineage>
        <taxon>Bacteria</taxon>
        <taxon>Pseudomonadati</taxon>
        <taxon>Planctomycetota</taxon>
        <taxon>Planctomycetia</taxon>
        <taxon>Gemmatales</taxon>
        <taxon>Gemmataceae</taxon>
        <taxon>Frigoriglobus</taxon>
    </lineage>
</organism>
<keyword evidence="2" id="KW-1185">Reference proteome</keyword>
<gene>
    <name evidence="1" type="ORF">FTUN_2059</name>
</gene>
<reference evidence="2" key="1">
    <citation type="submission" date="2020-05" db="EMBL/GenBank/DDBJ databases">
        <title>Frigoriglobus tundricola gen. nov., sp. nov., a psychrotolerant cellulolytic planctomycete of the family Gemmataceae with two divergent copies of 16S rRNA gene.</title>
        <authorList>
            <person name="Kulichevskaya I.S."/>
            <person name="Ivanova A.A."/>
            <person name="Naumoff D.G."/>
            <person name="Beletsky A.V."/>
            <person name="Rijpstra W.I.C."/>
            <person name="Sinninghe Damste J.S."/>
            <person name="Mardanov A.V."/>
            <person name="Ravin N.V."/>
            <person name="Dedysh S.N."/>
        </authorList>
    </citation>
    <scope>NUCLEOTIDE SEQUENCE [LARGE SCALE GENOMIC DNA]</scope>
    <source>
        <strain evidence="2">PL17</strain>
    </source>
</reference>
<dbReference type="EMBL" id="CP053452">
    <property type="protein sequence ID" value="QJW94538.1"/>
    <property type="molecule type" value="Genomic_DNA"/>
</dbReference>